<protein>
    <submittedName>
        <fullName evidence="1">Uncharacterized protein</fullName>
    </submittedName>
</protein>
<organism evidence="1 2">
    <name type="scientific">Fasciola hepatica</name>
    <name type="common">Liver fluke</name>
    <dbReference type="NCBI Taxonomy" id="6192"/>
    <lineage>
        <taxon>Eukaryota</taxon>
        <taxon>Metazoa</taxon>
        <taxon>Spiralia</taxon>
        <taxon>Lophotrochozoa</taxon>
        <taxon>Platyhelminthes</taxon>
        <taxon>Trematoda</taxon>
        <taxon>Digenea</taxon>
        <taxon>Plagiorchiida</taxon>
        <taxon>Echinostomata</taxon>
        <taxon>Echinostomatoidea</taxon>
        <taxon>Fasciolidae</taxon>
        <taxon>Fasciola</taxon>
    </lineage>
</organism>
<sequence>MAIVNELSAYTNPPSIIVKLVDTSLSLTEVEKTQHERTGQWSDYRRMINKRWQNQVLLFDPTNARAAINLRNLDQLFSDDIQNEVDQCQSKAAKILYQWMRCCRTVSHIQSSMDKE</sequence>
<evidence type="ECO:0000313" key="2">
    <source>
        <dbReference type="Proteomes" id="UP000230066"/>
    </source>
</evidence>
<evidence type="ECO:0000313" key="1">
    <source>
        <dbReference type="EMBL" id="THD23166.1"/>
    </source>
</evidence>
<dbReference type="AlphaFoldDB" id="A0A4E0R887"/>
<dbReference type="EMBL" id="JXXN02002297">
    <property type="protein sequence ID" value="THD23166.1"/>
    <property type="molecule type" value="Genomic_DNA"/>
</dbReference>
<dbReference type="PANTHER" id="PTHR46788">
    <property type="entry name" value="EF-HAND CALCIUM-BINDING DOMAIN-CONTAINING PROTEIN 5"/>
    <property type="match status" value="1"/>
</dbReference>
<keyword evidence="2" id="KW-1185">Reference proteome</keyword>
<dbReference type="Gene3D" id="1.20.920.60">
    <property type="match status" value="1"/>
</dbReference>
<proteinExistence type="predicted"/>
<comment type="caution">
    <text evidence="1">The sequence shown here is derived from an EMBL/GenBank/DDBJ whole genome shotgun (WGS) entry which is preliminary data.</text>
</comment>
<name>A0A4E0R887_FASHE</name>
<reference evidence="1" key="1">
    <citation type="submission" date="2019-03" db="EMBL/GenBank/DDBJ databases">
        <title>Improved annotation for the trematode Fasciola hepatica.</title>
        <authorList>
            <person name="Choi Y.-J."/>
            <person name="Martin J."/>
            <person name="Mitreva M."/>
        </authorList>
    </citation>
    <scope>NUCLEOTIDE SEQUENCE [LARGE SCALE GENOMIC DNA]</scope>
</reference>
<dbReference type="PANTHER" id="PTHR46788:SF1">
    <property type="entry name" value="EF-HAND CALCIUM-BINDING DOMAIN-CONTAINING PROTEIN 5"/>
    <property type="match status" value="1"/>
</dbReference>
<dbReference type="Proteomes" id="UP000230066">
    <property type="component" value="Unassembled WGS sequence"/>
</dbReference>
<gene>
    <name evidence="1" type="ORF">D915_005950</name>
</gene>
<accession>A0A4E0R887</accession>